<dbReference type="Proteomes" id="UP000078200">
    <property type="component" value="Unassembled WGS sequence"/>
</dbReference>
<evidence type="ECO:0000256" key="1">
    <source>
        <dbReference type="SAM" id="Phobius"/>
    </source>
</evidence>
<evidence type="ECO:0000313" key="2">
    <source>
        <dbReference type="EnsemblMetazoa" id="GAUT037363-PA"/>
    </source>
</evidence>
<dbReference type="VEuPathDB" id="VectorBase:GAUT037363"/>
<keyword evidence="1" id="KW-1133">Transmembrane helix</keyword>
<keyword evidence="1" id="KW-0812">Transmembrane</keyword>
<feature type="transmembrane region" description="Helical" evidence="1">
    <location>
        <begin position="38"/>
        <end position="58"/>
    </location>
</feature>
<dbReference type="EnsemblMetazoa" id="GAUT037363-RA">
    <property type="protein sequence ID" value="GAUT037363-PA"/>
    <property type="gene ID" value="GAUT037363"/>
</dbReference>
<proteinExistence type="predicted"/>
<reference evidence="2" key="1">
    <citation type="submission" date="2020-05" db="UniProtKB">
        <authorList>
            <consortium name="EnsemblMetazoa"/>
        </authorList>
    </citation>
    <scope>IDENTIFICATION</scope>
    <source>
        <strain evidence="2">TTRI</strain>
    </source>
</reference>
<keyword evidence="3" id="KW-1185">Reference proteome</keyword>
<evidence type="ECO:0000313" key="3">
    <source>
        <dbReference type="Proteomes" id="UP000078200"/>
    </source>
</evidence>
<protein>
    <submittedName>
        <fullName evidence="2">Uncharacterized protein</fullName>
    </submittedName>
</protein>
<organism evidence="2 3">
    <name type="scientific">Glossina austeni</name>
    <name type="common">Savannah tsetse fly</name>
    <dbReference type="NCBI Taxonomy" id="7395"/>
    <lineage>
        <taxon>Eukaryota</taxon>
        <taxon>Metazoa</taxon>
        <taxon>Ecdysozoa</taxon>
        <taxon>Arthropoda</taxon>
        <taxon>Hexapoda</taxon>
        <taxon>Insecta</taxon>
        <taxon>Pterygota</taxon>
        <taxon>Neoptera</taxon>
        <taxon>Endopterygota</taxon>
        <taxon>Diptera</taxon>
        <taxon>Brachycera</taxon>
        <taxon>Muscomorpha</taxon>
        <taxon>Hippoboscoidea</taxon>
        <taxon>Glossinidae</taxon>
        <taxon>Glossina</taxon>
    </lineage>
</organism>
<dbReference type="AlphaFoldDB" id="A0A1A9VHD3"/>
<name>A0A1A9VHD3_GLOAU</name>
<sequence length="108" mass="13103">MDGSVVINRPQFLHYYERWRSQKFNRRLVSRPDRGPNWLFVAAIFKAYLLAYLFDLFYHRRPYIDIYSTDVRNLVKCKVLTCNVTKSTKPFRHWANSRRHSEACNQML</sequence>
<accession>A0A1A9VHD3</accession>
<keyword evidence="1" id="KW-0472">Membrane</keyword>